<dbReference type="Pfam" id="PF16363">
    <property type="entry name" value="GDP_Man_Dehyd"/>
    <property type="match status" value="1"/>
</dbReference>
<dbReference type="AlphaFoldDB" id="A0A6M4IIA8"/>
<evidence type="ECO:0000259" key="1">
    <source>
        <dbReference type="Pfam" id="PF16363"/>
    </source>
</evidence>
<accession>A0A6M4IIA8</accession>
<dbReference type="PANTHER" id="PTHR43000">
    <property type="entry name" value="DTDP-D-GLUCOSE 4,6-DEHYDRATASE-RELATED"/>
    <property type="match status" value="1"/>
</dbReference>
<protein>
    <submittedName>
        <fullName evidence="2">NAD-dependent epimerase/dehydratase family protein</fullName>
    </submittedName>
</protein>
<sequence length="332" mass="35161">MPPISRGTNGSGDELVKRVLVTGAAGFVGSYLLEALRNGGGERFALATDPPGSPSEPGGDVRWIYGDLRDEAYIARVVDTARPDTVIHLAAISHVPTAAAEPALAWDVNVTATARLLHALGQSRDAGAIDPTVLIVGSAEQYGRHETHEGPLLESAVQAPRTVYAATKAAQEILALQAWRATGLKVVVARSFNHSGRGQPTRFLLPALVQRAVELRGASPGTTMPVGNRAPIRDFLHVSDVVAAYISLCRRGTPGEVYNVASGTGWSVQQLLDRVLARADVQATPVEDPALVRPVDVPVLIGDSHKLQRATGWSATRSLDDIIDDLLHAATL</sequence>
<dbReference type="Proteomes" id="UP000500938">
    <property type="component" value="Chromosome"/>
</dbReference>
<reference evidence="2 3" key="1">
    <citation type="submission" date="2020-05" db="EMBL/GenBank/DDBJ databases">
        <title>Complete genome sequence of Gemmatimonas greenlandica TET16.</title>
        <authorList>
            <person name="Zeng Y."/>
        </authorList>
    </citation>
    <scope>NUCLEOTIDE SEQUENCE [LARGE SCALE GENOMIC DNA]</scope>
    <source>
        <strain evidence="2 3">TET16</strain>
    </source>
</reference>
<dbReference type="Gene3D" id="3.40.50.720">
    <property type="entry name" value="NAD(P)-binding Rossmann-like Domain"/>
    <property type="match status" value="1"/>
</dbReference>
<keyword evidence="3" id="KW-1185">Reference proteome</keyword>
<dbReference type="KEGG" id="ggr:HKW67_04485"/>
<name>A0A6M4IIA8_9BACT</name>
<proteinExistence type="predicted"/>
<dbReference type="EMBL" id="CP053085">
    <property type="protein sequence ID" value="QJR34824.1"/>
    <property type="molecule type" value="Genomic_DNA"/>
</dbReference>
<dbReference type="RefSeq" id="WP_171224251.1">
    <property type="nucleotide sequence ID" value="NZ_CP053085.1"/>
</dbReference>
<dbReference type="SUPFAM" id="SSF51735">
    <property type="entry name" value="NAD(P)-binding Rossmann-fold domains"/>
    <property type="match status" value="1"/>
</dbReference>
<feature type="domain" description="NAD(P)-binding" evidence="1">
    <location>
        <begin position="20"/>
        <end position="325"/>
    </location>
</feature>
<dbReference type="Gene3D" id="3.90.25.10">
    <property type="entry name" value="UDP-galactose 4-epimerase, domain 1"/>
    <property type="match status" value="1"/>
</dbReference>
<gene>
    <name evidence="2" type="ORF">HKW67_04485</name>
</gene>
<dbReference type="InterPro" id="IPR036291">
    <property type="entry name" value="NAD(P)-bd_dom_sf"/>
</dbReference>
<evidence type="ECO:0000313" key="3">
    <source>
        <dbReference type="Proteomes" id="UP000500938"/>
    </source>
</evidence>
<evidence type="ECO:0000313" key="2">
    <source>
        <dbReference type="EMBL" id="QJR34824.1"/>
    </source>
</evidence>
<dbReference type="InterPro" id="IPR016040">
    <property type="entry name" value="NAD(P)-bd_dom"/>
</dbReference>
<organism evidence="2 3">
    <name type="scientific">Gemmatimonas groenlandica</name>
    <dbReference type="NCBI Taxonomy" id="2732249"/>
    <lineage>
        <taxon>Bacteria</taxon>
        <taxon>Pseudomonadati</taxon>
        <taxon>Gemmatimonadota</taxon>
        <taxon>Gemmatimonadia</taxon>
        <taxon>Gemmatimonadales</taxon>
        <taxon>Gemmatimonadaceae</taxon>
        <taxon>Gemmatimonas</taxon>
    </lineage>
</organism>